<protein>
    <submittedName>
        <fullName evidence="2">Uncharacterized protein</fullName>
    </submittedName>
</protein>
<evidence type="ECO:0000256" key="1">
    <source>
        <dbReference type="SAM" id="Phobius"/>
    </source>
</evidence>
<keyword evidence="1" id="KW-0472">Membrane</keyword>
<keyword evidence="1" id="KW-1133">Transmembrane helix</keyword>
<sequence length="99" mass="11300">MEQSLTQQSVESRTGDGIFRSRKVSLMELLHSMFASFTAILPLVDIGTWRRITVRMMMELWTVNDADPEHISWVLNAAFGYFSCLGINLEAKDEDTGER</sequence>
<dbReference type="HOGENOM" id="CLU_2320055_0_0_1"/>
<organism evidence="2 3">
    <name type="scientific">Botryotinia fuckeliana (strain T4)</name>
    <name type="common">Noble rot fungus</name>
    <name type="synonym">Botrytis cinerea</name>
    <dbReference type="NCBI Taxonomy" id="999810"/>
    <lineage>
        <taxon>Eukaryota</taxon>
        <taxon>Fungi</taxon>
        <taxon>Dikarya</taxon>
        <taxon>Ascomycota</taxon>
        <taxon>Pezizomycotina</taxon>
        <taxon>Leotiomycetes</taxon>
        <taxon>Helotiales</taxon>
        <taxon>Sclerotiniaceae</taxon>
        <taxon>Botrytis</taxon>
    </lineage>
</organism>
<gene>
    <name evidence="2" type="ORF">BofuT4_P113940.1</name>
</gene>
<name>G2Y5F0_BOTF4</name>
<reference evidence="3" key="1">
    <citation type="journal article" date="2011" name="PLoS Genet.">
        <title>Genomic analysis of the necrotrophic fungal pathogens Sclerotinia sclerotiorum and Botrytis cinerea.</title>
        <authorList>
            <person name="Amselem J."/>
            <person name="Cuomo C.A."/>
            <person name="van Kan J.A."/>
            <person name="Viaud M."/>
            <person name="Benito E.P."/>
            <person name="Couloux A."/>
            <person name="Coutinho P.M."/>
            <person name="de Vries R.P."/>
            <person name="Dyer P.S."/>
            <person name="Fillinger S."/>
            <person name="Fournier E."/>
            <person name="Gout L."/>
            <person name="Hahn M."/>
            <person name="Kohn L."/>
            <person name="Lapalu N."/>
            <person name="Plummer K.M."/>
            <person name="Pradier J.M."/>
            <person name="Quevillon E."/>
            <person name="Sharon A."/>
            <person name="Simon A."/>
            <person name="ten Have A."/>
            <person name="Tudzynski B."/>
            <person name="Tudzynski P."/>
            <person name="Wincker P."/>
            <person name="Andrew M."/>
            <person name="Anthouard V."/>
            <person name="Beever R.E."/>
            <person name="Beffa R."/>
            <person name="Benoit I."/>
            <person name="Bouzid O."/>
            <person name="Brault B."/>
            <person name="Chen Z."/>
            <person name="Choquer M."/>
            <person name="Collemare J."/>
            <person name="Cotton P."/>
            <person name="Danchin E.G."/>
            <person name="Da Silva C."/>
            <person name="Gautier A."/>
            <person name="Giraud C."/>
            <person name="Giraud T."/>
            <person name="Gonzalez C."/>
            <person name="Grossetete S."/>
            <person name="Guldener U."/>
            <person name="Henrissat B."/>
            <person name="Howlett B.J."/>
            <person name="Kodira C."/>
            <person name="Kretschmer M."/>
            <person name="Lappartient A."/>
            <person name="Leroch M."/>
            <person name="Levis C."/>
            <person name="Mauceli E."/>
            <person name="Neuveglise C."/>
            <person name="Oeser B."/>
            <person name="Pearson M."/>
            <person name="Poulain J."/>
            <person name="Poussereau N."/>
            <person name="Quesneville H."/>
            <person name="Rascle C."/>
            <person name="Schumacher J."/>
            <person name="Segurens B."/>
            <person name="Sexton A."/>
            <person name="Silva E."/>
            <person name="Sirven C."/>
            <person name="Soanes D.M."/>
            <person name="Talbot N.J."/>
            <person name="Templeton M."/>
            <person name="Yandava C."/>
            <person name="Yarden O."/>
            <person name="Zeng Q."/>
            <person name="Rollins J.A."/>
            <person name="Lebrun M.H."/>
            <person name="Dickman M."/>
        </authorList>
    </citation>
    <scope>NUCLEOTIDE SEQUENCE [LARGE SCALE GENOMIC DNA]</scope>
    <source>
        <strain evidence="3">T4</strain>
    </source>
</reference>
<dbReference type="Proteomes" id="UP000008177">
    <property type="component" value="Unplaced contigs"/>
</dbReference>
<dbReference type="EMBL" id="FQ790288">
    <property type="protein sequence ID" value="CCD47890.1"/>
    <property type="molecule type" value="Genomic_DNA"/>
</dbReference>
<evidence type="ECO:0000313" key="2">
    <source>
        <dbReference type="EMBL" id="CCD47890.1"/>
    </source>
</evidence>
<proteinExistence type="predicted"/>
<dbReference type="InParanoid" id="G2Y5F0"/>
<evidence type="ECO:0000313" key="3">
    <source>
        <dbReference type="Proteomes" id="UP000008177"/>
    </source>
</evidence>
<feature type="transmembrane region" description="Helical" evidence="1">
    <location>
        <begin position="29"/>
        <end position="49"/>
    </location>
</feature>
<dbReference type="AlphaFoldDB" id="G2Y5F0"/>
<keyword evidence="1" id="KW-0812">Transmembrane</keyword>
<accession>G2Y5F0</accession>